<dbReference type="GeneID" id="301126860"/>
<accession>A0A161XMT3</accession>
<dbReference type="EMBL" id="LWBR01000024">
    <property type="protein sequence ID" value="KZN96302.1"/>
    <property type="molecule type" value="Genomic_DNA"/>
</dbReference>
<dbReference type="KEGG" id="apak:AP3564_18270"/>
<dbReference type="AlphaFoldDB" id="A0A161Y3Q9"/>
<evidence type="ECO:0000313" key="3">
    <source>
        <dbReference type="Proteomes" id="UP000076476"/>
    </source>
</evidence>
<organism evidence="2 3">
    <name type="scientific">Aeribacillus pallidus</name>
    <dbReference type="NCBI Taxonomy" id="33936"/>
    <lineage>
        <taxon>Bacteria</taxon>
        <taxon>Bacillati</taxon>
        <taxon>Bacillota</taxon>
        <taxon>Bacilli</taxon>
        <taxon>Bacillales</taxon>
        <taxon>Bacillaceae</taxon>
        <taxon>Aeribacillus</taxon>
    </lineage>
</organism>
<name>A0A161Y3Q9_9BACI</name>
<gene>
    <name evidence="1" type="ORF">AP3564_18270</name>
    <name evidence="2" type="ORF">AZI98_09605</name>
</gene>
<dbReference type="RefSeq" id="WP_063388062.1">
    <property type="nucleotide sequence ID" value="NZ_CP017703.1"/>
</dbReference>
<keyword evidence="3" id="KW-1185">Reference proteome</keyword>
<dbReference type="EMBL" id="CP017703">
    <property type="protein sequence ID" value="ASS91935.1"/>
    <property type="molecule type" value="Genomic_DNA"/>
</dbReference>
<reference evidence="1 4" key="2">
    <citation type="submission" date="2016-10" db="EMBL/GenBank/DDBJ databases">
        <title>The whole genome sequencing and assembly of Aeribacillus pallidus KCTC3564 strain.</title>
        <authorList>
            <person name="Lee Y.-J."/>
            <person name="Park M.-K."/>
            <person name="Yi H."/>
            <person name="Bahn Y.-S."/>
            <person name="Kim J.F."/>
            <person name="Lee D.-W."/>
        </authorList>
    </citation>
    <scope>NUCLEOTIDE SEQUENCE [LARGE SCALE GENOMIC DNA]</scope>
    <source>
        <strain evidence="1 4">KCTC3564</strain>
    </source>
</reference>
<dbReference type="Proteomes" id="UP000214606">
    <property type="component" value="Chromosome"/>
</dbReference>
<accession>A0A161Y3Q9</accession>
<dbReference type="OrthoDB" id="2969575at2"/>
<dbReference type="STRING" id="33936.AZI98_09605"/>
<sequence length="88" mass="10261">MILFEKIIQQKINSLKPEELVSYAKQYDISISINEAKQLLQLVQGKKINVFHEEERIALLKQIAKITSPETAKKANQLFLQFFNGNWK</sequence>
<evidence type="ECO:0000313" key="4">
    <source>
        <dbReference type="Proteomes" id="UP000214606"/>
    </source>
</evidence>
<dbReference type="Proteomes" id="UP000076476">
    <property type="component" value="Unassembled WGS sequence"/>
</dbReference>
<protein>
    <recommendedName>
        <fullName evidence="5">tRNA methyltransferase</fullName>
    </recommendedName>
</protein>
<reference evidence="2 3" key="1">
    <citation type="submission" date="2016-04" db="EMBL/GenBank/DDBJ databases">
        <title>Draft genome sequence of Aeribacillus pallidus 8m3 from petroleum reservoir.</title>
        <authorList>
            <person name="Poltaraus A.B."/>
            <person name="Nazina T.N."/>
            <person name="Tourova T.P."/>
            <person name="Malakho S.M."/>
            <person name="Korshunova A.V."/>
            <person name="Sokolova D.S."/>
        </authorList>
    </citation>
    <scope>NUCLEOTIDE SEQUENCE [LARGE SCALE GENOMIC DNA]</scope>
    <source>
        <strain evidence="2 3">8m3</strain>
    </source>
</reference>
<dbReference type="Pfam" id="PF11116">
    <property type="entry name" value="DUF2624"/>
    <property type="match status" value="1"/>
</dbReference>
<evidence type="ECO:0008006" key="5">
    <source>
        <dbReference type="Google" id="ProtNLM"/>
    </source>
</evidence>
<proteinExistence type="predicted"/>
<evidence type="ECO:0000313" key="2">
    <source>
        <dbReference type="EMBL" id="KZN96302.1"/>
    </source>
</evidence>
<evidence type="ECO:0000313" key="1">
    <source>
        <dbReference type="EMBL" id="ASS91935.1"/>
    </source>
</evidence>
<dbReference type="InterPro" id="IPR020277">
    <property type="entry name" value="DUF2624"/>
</dbReference>